<keyword evidence="3" id="KW-1133">Transmembrane helix</keyword>
<keyword evidence="3" id="KW-0472">Membrane</keyword>
<dbReference type="Gene3D" id="3.30.700.10">
    <property type="entry name" value="Glycoprotein, Type 4 Pilin"/>
    <property type="match status" value="1"/>
</dbReference>
<comment type="caution">
    <text evidence="4">The sequence shown here is derived from an EMBL/GenBank/DDBJ whole genome shotgun (WGS) entry which is preliminary data.</text>
</comment>
<evidence type="ECO:0000313" key="4">
    <source>
        <dbReference type="EMBL" id="MBD1371218.1"/>
    </source>
</evidence>
<feature type="transmembrane region" description="Helical" evidence="3">
    <location>
        <begin position="6"/>
        <end position="27"/>
    </location>
</feature>
<dbReference type="InterPro" id="IPR045584">
    <property type="entry name" value="Pilin-like"/>
</dbReference>
<keyword evidence="3" id="KW-0812">Transmembrane</keyword>
<dbReference type="GO" id="GO:0030420">
    <property type="term" value="P:establishment of competence for transformation"/>
    <property type="evidence" value="ECO:0007669"/>
    <property type="project" value="UniProtKB-KW"/>
</dbReference>
<accession>A0A926RT40</accession>
<gene>
    <name evidence="4" type="ORF">IC620_02450</name>
</gene>
<proteinExistence type="predicted"/>
<dbReference type="Proteomes" id="UP000661691">
    <property type="component" value="Unassembled WGS sequence"/>
</dbReference>
<evidence type="ECO:0000256" key="3">
    <source>
        <dbReference type="SAM" id="Phobius"/>
    </source>
</evidence>
<dbReference type="NCBIfam" id="TIGR02532">
    <property type="entry name" value="IV_pilin_GFxxxE"/>
    <property type="match status" value="1"/>
</dbReference>
<protein>
    <submittedName>
        <fullName evidence="4">Type II secretion system protein</fullName>
    </submittedName>
</protein>
<comment type="subcellular location">
    <subcellularLocation>
        <location evidence="1">Cell surface</location>
    </subcellularLocation>
</comment>
<keyword evidence="5" id="KW-1185">Reference proteome</keyword>
<evidence type="ECO:0000313" key="5">
    <source>
        <dbReference type="Proteomes" id="UP000661691"/>
    </source>
</evidence>
<name>A0A926RT40_9BACL</name>
<dbReference type="RefSeq" id="WP_191141417.1">
    <property type="nucleotide sequence ID" value="NZ_JACXAH010000002.1"/>
</dbReference>
<keyword evidence="2" id="KW-0178">Competence</keyword>
<organism evidence="4 5">
    <name type="scientific">Polycladospora coralii</name>
    <dbReference type="NCBI Taxonomy" id="2771432"/>
    <lineage>
        <taxon>Bacteria</taxon>
        <taxon>Bacillati</taxon>
        <taxon>Bacillota</taxon>
        <taxon>Bacilli</taxon>
        <taxon>Bacillales</taxon>
        <taxon>Thermoactinomycetaceae</taxon>
        <taxon>Polycladospora</taxon>
    </lineage>
</organism>
<dbReference type="SUPFAM" id="SSF54523">
    <property type="entry name" value="Pili subunits"/>
    <property type="match status" value="1"/>
</dbReference>
<sequence>MSDEKGFTLMETLVALMILGLFVSFALPIHDEIKAQQQALLIESEALQLLKMRAEQWVSNTDRQQTSVETIKSQHDVNTIYQVTHAVEQIKPHLMRYTVEIEWKNNQQSKRKQLTVEKFSP</sequence>
<dbReference type="EMBL" id="JACXAH010000002">
    <property type="protein sequence ID" value="MBD1371218.1"/>
    <property type="molecule type" value="Genomic_DNA"/>
</dbReference>
<evidence type="ECO:0000256" key="2">
    <source>
        <dbReference type="ARBA" id="ARBA00023287"/>
    </source>
</evidence>
<evidence type="ECO:0000256" key="1">
    <source>
        <dbReference type="ARBA" id="ARBA00004241"/>
    </source>
</evidence>
<reference evidence="4" key="1">
    <citation type="submission" date="2020-09" db="EMBL/GenBank/DDBJ databases">
        <title>A novel bacterium of genus Hazenella, isolated from South China Sea.</title>
        <authorList>
            <person name="Huang H."/>
            <person name="Mo K."/>
            <person name="Hu Y."/>
        </authorList>
    </citation>
    <scope>NUCLEOTIDE SEQUENCE</scope>
    <source>
        <strain evidence="4">IB182357</strain>
    </source>
</reference>
<dbReference type="InterPro" id="IPR012902">
    <property type="entry name" value="N_methyl_site"/>
</dbReference>
<dbReference type="GO" id="GO:0009986">
    <property type="term" value="C:cell surface"/>
    <property type="evidence" value="ECO:0007669"/>
    <property type="project" value="UniProtKB-SubCell"/>
</dbReference>
<dbReference type="AlphaFoldDB" id="A0A926RT40"/>
<dbReference type="Pfam" id="PF07963">
    <property type="entry name" value="N_methyl"/>
    <property type="match status" value="1"/>
</dbReference>